<organism evidence="3 4">
    <name type="scientific">Sphagnum jensenii</name>
    <dbReference type="NCBI Taxonomy" id="128206"/>
    <lineage>
        <taxon>Eukaryota</taxon>
        <taxon>Viridiplantae</taxon>
        <taxon>Streptophyta</taxon>
        <taxon>Embryophyta</taxon>
        <taxon>Bryophyta</taxon>
        <taxon>Sphagnophytina</taxon>
        <taxon>Sphagnopsida</taxon>
        <taxon>Sphagnales</taxon>
        <taxon>Sphagnaceae</taxon>
        <taxon>Sphagnum</taxon>
    </lineage>
</organism>
<accession>A0ABP0WWL7</accession>
<evidence type="ECO:0000259" key="2">
    <source>
        <dbReference type="PROSITE" id="PS50011"/>
    </source>
</evidence>
<evidence type="ECO:0000313" key="3">
    <source>
        <dbReference type="EMBL" id="CAK9271251.1"/>
    </source>
</evidence>
<dbReference type="InterPro" id="IPR051681">
    <property type="entry name" value="Ser/Thr_Kinases-Pseudokinases"/>
</dbReference>
<dbReference type="PROSITE" id="PS50011">
    <property type="entry name" value="PROTEIN_KINASE_DOM"/>
    <property type="match status" value="1"/>
</dbReference>
<feature type="region of interest" description="Disordered" evidence="1">
    <location>
        <begin position="1"/>
        <end position="34"/>
    </location>
</feature>
<dbReference type="EMBL" id="OZ020099">
    <property type="protein sequence ID" value="CAK9271251.1"/>
    <property type="molecule type" value="Genomic_DNA"/>
</dbReference>
<reference evidence="3" key="1">
    <citation type="submission" date="2024-02" db="EMBL/GenBank/DDBJ databases">
        <authorList>
            <consortium name="ELIXIR-Norway"/>
            <consortium name="Elixir Norway"/>
        </authorList>
    </citation>
    <scope>NUCLEOTIDE SEQUENCE</scope>
</reference>
<sequence>MWTDTQRCQGLKHPCEDSRIRTNPNPPSGNERHRSDLFPGDFGFHRNRGPSGGCWEHFPGLPLFDDFGREILYYTNTFVDAYIGDYESVDGVFGTGFWRPPEVLKALKYGSREDLKLAYLPAGDVYGFGMVLYEVLTGRIPLQGHSLNDYDLVISGGRPDIPDDVSPKMRDLLLRCWHQDPHQRPSWTEIEIILLSAP</sequence>
<dbReference type="Proteomes" id="UP001497444">
    <property type="component" value="Chromosome 4"/>
</dbReference>
<dbReference type="InterPro" id="IPR011009">
    <property type="entry name" value="Kinase-like_dom_sf"/>
</dbReference>
<protein>
    <recommendedName>
        <fullName evidence="2">Protein kinase domain-containing protein</fullName>
    </recommendedName>
</protein>
<evidence type="ECO:0000256" key="1">
    <source>
        <dbReference type="SAM" id="MobiDB-lite"/>
    </source>
</evidence>
<proteinExistence type="predicted"/>
<keyword evidence="4" id="KW-1185">Reference proteome</keyword>
<dbReference type="InterPro" id="IPR001245">
    <property type="entry name" value="Ser-Thr/Tyr_kinase_cat_dom"/>
</dbReference>
<evidence type="ECO:0000313" key="4">
    <source>
        <dbReference type="Proteomes" id="UP001497444"/>
    </source>
</evidence>
<dbReference type="Pfam" id="PF07714">
    <property type="entry name" value="PK_Tyr_Ser-Thr"/>
    <property type="match status" value="1"/>
</dbReference>
<dbReference type="PANTHER" id="PTHR44329">
    <property type="entry name" value="SERINE/THREONINE-PROTEIN KINASE TNNI3K-RELATED"/>
    <property type="match status" value="1"/>
</dbReference>
<name>A0ABP0WWL7_9BRYO</name>
<dbReference type="Gene3D" id="1.10.510.10">
    <property type="entry name" value="Transferase(Phosphotransferase) domain 1"/>
    <property type="match status" value="1"/>
</dbReference>
<feature type="domain" description="Protein kinase" evidence="2">
    <location>
        <begin position="1"/>
        <end position="198"/>
    </location>
</feature>
<gene>
    <name evidence="3" type="ORF">CSSPJE1EN1_LOCUS16729</name>
</gene>
<dbReference type="SUPFAM" id="SSF56112">
    <property type="entry name" value="Protein kinase-like (PK-like)"/>
    <property type="match status" value="1"/>
</dbReference>
<dbReference type="InterPro" id="IPR000719">
    <property type="entry name" value="Prot_kinase_dom"/>
</dbReference>